<name>A0A916R6G5_9HYPH</name>
<dbReference type="InterPro" id="IPR018389">
    <property type="entry name" value="DctP_fam"/>
</dbReference>
<evidence type="ECO:0000256" key="1">
    <source>
        <dbReference type="ARBA" id="ARBA00022729"/>
    </source>
</evidence>
<comment type="caution">
    <text evidence="3">The sequence shown here is derived from an EMBL/GenBank/DDBJ whole genome shotgun (WGS) entry which is preliminary data.</text>
</comment>
<evidence type="ECO:0000256" key="2">
    <source>
        <dbReference type="SAM" id="SignalP"/>
    </source>
</evidence>
<dbReference type="Gene3D" id="3.40.190.170">
    <property type="entry name" value="Bacterial extracellular solute-binding protein, family 7"/>
    <property type="match status" value="1"/>
</dbReference>
<dbReference type="InterPro" id="IPR019546">
    <property type="entry name" value="TAT_signal_bac_arc"/>
</dbReference>
<keyword evidence="4" id="KW-1185">Reference proteome</keyword>
<dbReference type="CDD" id="cd13603">
    <property type="entry name" value="PBP2_TRAP_Siap_TeaA_like"/>
    <property type="match status" value="1"/>
</dbReference>
<dbReference type="AlphaFoldDB" id="A0A916R6G5"/>
<organism evidence="3 4">
    <name type="scientific">Pelagibacterium lentulum</name>
    <dbReference type="NCBI Taxonomy" id="2029865"/>
    <lineage>
        <taxon>Bacteria</taxon>
        <taxon>Pseudomonadati</taxon>
        <taxon>Pseudomonadota</taxon>
        <taxon>Alphaproteobacteria</taxon>
        <taxon>Hyphomicrobiales</taxon>
        <taxon>Devosiaceae</taxon>
        <taxon>Pelagibacterium</taxon>
    </lineage>
</organism>
<dbReference type="PROSITE" id="PS51318">
    <property type="entry name" value="TAT"/>
    <property type="match status" value="1"/>
</dbReference>
<dbReference type="OrthoDB" id="9803763at2"/>
<dbReference type="Pfam" id="PF03480">
    <property type="entry name" value="DctP"/>
    <property type="match status" value="1"/>
</dbReference>
<accession>A0A916R6G5</accession>
<dbReference type="PANTHER" id="PTHR33376:SF2">
    <property type="entry name" value="DICARBOXYLATE-BINDING PERIPLASMIC PROTEIN"/>
    <property type="match status" value="1"/>
</dbReference>
<dbReference type="EMBL" id="BMKB01000001">
    <property type="protein sequence ID" value="GGA39040.1"/>
    <property type="molecule type" value="Genomic_DNA"/>
</dbReference>
<evidence type="ECO:0000313" key="3">
    <source>
        <dbReference type="EMBL" id="GGA39040.1"/>
    </source>
</evidence>
<dbReference type="InterPro" id="IPR038404">
    <property type="entry name" value="TRAP_DctP_sf"/>
</dbReference>
<sequence length="331" mass="35686">MKLNRRTFLGASAAAAASTTLFTPSLALAQSQSFRLGIATPPGHPWNNAALAAAEMIAEESDGRLDLTVFHASQLGTEAAMLQQLQTGALDFAWLQTAELGTRIPQIAAINAPYLVQSTAKIPDLIRHPKVLELLDLLPAETGTIGLGWGITGMRSVFANREVNSVADLQGMKLRTHTTPAFRDFYELLGTAPTPIPTPQVYDAIANGQVDGLEADLDFSWNQRFDQVTQSILHMNALFMPMVALVSGRVWQGLPEADREILDRATKTALEAQVDELVGNEAGLLTAFEETGIAISTVGEADVADLIERYDAKWVELAPNLPELRAASAEI</sequence>
<dbReference type="NCBIfam" id="TIGR01409">
    <property type="entry name" value="TAT_signal_seq"/>
    <property type="match status" value="1"/>
</dbReference>
<reference evidence="3 4" key="1">
    <citation type="journal article" date="2014" name="Int. J. Syst. Evol. Microbiol.">
        <title>Complete genome sequence of Corynebacterium casei LMG S-19264T (=DSM 44701T), isolated from a smear-ripened cheese.</title>
        <authorList>
            <consortium name="US DOE Joint Genome Institute (JGI-PGF)"/>
            <person name="Walter F."/>
            <person name="Albersmeier A."/>
            <person name="Kalinowski J."/>
            <person name="Ruckert C."/>
        </authorList>
    </citation>
    <scope>NUCLEOTIDE SEQUENCE [LARGE SCALE GENOMIC DNA]</scope>
    <source>
        <strain evidence="3 4">CGMCC 1.15896</strain>
    </source>
</reference>
<dbReference type="NCBIfam" id="NF037995">
    <property type="entry name" value="TRAP_S1"/>
    <property type="match status" value="1"/>
</dbReference>
<keyword evidence="1 2" id="KW-0732">Signal</keyword>
<dbReference type="RefSeq" id="WP_127073409.1">
    <property type="nucleotide sequence ID" value="NZ_BMKB01000001.1"/>
</dbReference>
<dbReference type="GO" id="GO:0030246">
    <property type="term" value="F:carbohydrate binding"/>
    <property type="evidence" value="ECO:0007669"/>
    <property type="project" value="TreeGrafter"/>
</dbReference>
<feature type="signal peptide" evidence="2">
    <location>
        <begin position="1"/>
        <end position="29"/>
    </location>
</feature>
<dbReference type="PANTHER" id="PTHR33376">
    <property type="match status" value="1"/>
</dbReference>
<proteinExistence type="predicted"/>
<protein>
    <submittedName>
        <fullName evidence="3">C4-dicarboxylate ABC transporter permease</fullName>
    </submittedName>
</protein>
<gene>
    <name evidence="3" type="ORF">GCM10011499_05590</name>
</gene>
<evidence type="ECO:0000313" key="4">
    <source>
        <dbReference type="Proteomes" id="UP000596977"/>
    </source>
</evidence>
<dbReference type="GO" id="GO:0055085">
    <property type="term" value="P:transmembrane transport"/>
    <property type="evidence" value="ECO:0007669"/>
    <property type="project" value="InterPro"/>
</dbReference>
<dbReference type="InterPro" id="IPR006311">
    <property type="entry name" value="TAT_signal"/>
</dbReference>
<feature type="chain" id="PRO_5036849709" evidence="2">
    <location>
        <begin position="30"/>
        <end position="331"/>
    </location>
</feature>
<dbReference type="Proteomes" id="UP000596977">
    <property type="component" value="Unassembled WGS sequence"/>
</dbReference>